<evidence type="ECO:0000256" key="4">
    <source>
        <dbReference type="SAM" id="Coils"/>
    </source>
</evidence>
<dbReference type="GO" id="GO:0005085">
    <property type="term" value="F:guanyl-nucleotide exchange factor activity"/>
    <property type="evidence" value="ECO:0007669"/>
    <property type="project" value="TreeGrafter"/>
</dbReference>
<keyword evidence="4" id="KW-0175">Coiled coil</keyword>
<evidence type="ECO:0000256" key="3">
    <source>
        <dbReference type="ARBA" id="ARBA00022844"/>
    </source>
</evidence>
<feature type="coiled-coil region" evidence="4">
    <location>
        <begin position="146"/>
        <end position="225"/>
    </location>
</feature>
<evidence type="ECO:0000259" key="5">
    <source>
        <dbReference type="Pfam" id="PF03906"/>
    </source>
</evidence>
<evidence type="ECO:0000256" key="1">
    <source>
        <dbReference type="ARBA" id="ARBA00004328"/>
    </source>
</evidence>
<dbReference type="Proteomes" id="UP000241341">
    <property type="component" value="Segment"/>
</dbReference>
<dbReference type="Pfam" id="PF03906">
    <property type="entry name" value="Phage_T7_tail"/>
    <property type="match status" value="1"/>
</dbReference>
<feature type="domain" description="Bacteriophage T7 tail fibre protein-like N-terminal" evidence="5">
    <location>
        <begin position="34"/>
        <end position="130"/>
    </location>
</feature>
<dbReference type="Gene3D" id="2.130.10.30">
    <property type="entry name" value="Regulator of chromosome condensation 1/beta-lactamase-inhibitor protein II"/>
    <property type="match status" value="2"/>
</dbReference>
<dbReference type="InterPro" id="IPR000408">
    <property type="entry name" value="Reg_chr_condens"/>
</dbReference>
<protein>
    <recommendedName>
        <fullName evidence="5">Bacteriophage T7 tail fibre protein-like N-terminal domain-containing protein</fullName>
    </recommendedName>
</protein>
<dbReference type="PROSITE" id="PS50012">
    <property type="entry name" value="RCC1_3"/>
    <property type="match status" value="2"/>
</dbReference>
<dbReference type="SUPFAM" id="SSF50985">
    <property type="entry name" value="RCC1/BLIP-II"/>
    <property type="match status" value="1"/>
</dbReference>
<gene>
    <name evidence="6" type="ORF">PsPhPollyC_gp12</name>
</gene>
<accession>A0A2K9VI36</accession>
<name>A0A2K9VI36_9CAUD</name>
<evidence type="ECO:0000313" key="6">
    <source>
        <dbReference type="EMBL" id="AUV61948.1"/>
    </source>
</evidence>
<comment type="subcellular location">
    <subcellularLocation>
        <location evidence="1">Virion</location>
    </subcellularLocation>
</comment>
<keyword evidence="7" id="KW-1185">Reference proteome</keyword>
<organism evidence="6 7">
    <name type="scientific">Pseudomonas phage PollyC</name>
    <dbReference type="NCBI Taxonomy" id="2079290"/>
    <lineage>
        <taxon>Viruses</taxon>
        <taxon>Duplodnaviria</taxon>
        <taxon>Heunggongvirae</taxon>
        <taxon>Uroviricota</taxon>
        <taxon>Caudoviricetes</taxon>
        <taxon>Autographivirales</taxon>
        <taxon>Autonotataviridae</taxon>
        <taxon>Pollyceevirus</taxon>
        <taxon>Pollyceevirus pollyC</taxon>
    </lineage>
</organism>
<dbReference type="EMBL" id="MG775261">
    <property type="protein sequence ID" value="AUV61948.1"/>
    <property type="molecule type" value="Genomic_DNA"/>
</dbReference>
<dbReference type="PANTHER" id="PTHR45982">
    <property type="entry name" value="REGULATOR OF CHROMOSOME CONDENSATION"/>
    <property type="match status" value="1"/>
</dbReference>
<dbReference type="InterPro" id="IPR005604">
    <property type="entry name" value="Phage_T7_tail_fibre-like_N"/>
</dbReference>
<evidence type="ECO:0000256" key="2">
    <source>
        <dbReference type="ARBA" id="ARBA00022732"/>
    </source>
</evidence>
<dbReference type="InterPro" id="IPR051553">
    <property type="entry name" value="Ran_GTPase-activating"/>
</dbReference>
<proteinExistence type="predicted"/>
<sequence length="867" mass="88987">MADYLATYETPGTGAVMQVEVNFAGQRPDLPNDPAPYLDPANVKAMIVTEATSTTVEVVRDITITLVNSTTFRTDEIVPLGTILRVYRITDIEFPIVDFVSLQVVSEADLDLQARQTLYAVMESRDAATRAQVYANFAQSVSVEANASAKDAVEKAEAAVRTADAAALAATNAVQVANQANTKSDEALAAAEAAEEHATNVETLAQSAQDAAAAAQQEATDARLAAENAVNIANGVDGKADAALEAAQRADTNAAQALSVANGIAATAEAARVTANEAKAAADNAVSVAGAVDAKAQTALDTAAAANTSAQNAVIIAQAAVTSATNANGGVTAANTRIDVLADRVLALENWRNTASVVIANNSAGVTSLSNRATALEQAVNAINAAAVTAKGTFPADCLVNGFFVLHKGVLYSAVGAATNAANVAHGRVPNGQTGMFGLNSGMQPVPVPTKEAITHAGGIGENYFALDAAGNLFTWGLNATGQLGLGHTAAVTNPTLAATGVLKVYSTPSNAGVYRNIGRMVILKSDGIYVTGSNTYGGVGDGTTADKSSFVLVYATPAANVVNVWNLGTNFGCVIVRTVTSVLAWGYNGYGQLGTGNTLSPNAPTDVTANWRYGASDLPVDFAGGFGYSSDQAYSQCTIIARTAGGIIRTCGNGSFGMLGNGSTGNINTPYAPSLPAMVDMVVVGGGPGGVFTKTAAGEIYCWGYNSNGLLGDGTTTQRNSPIPHPTLTTVDAILSRGIDSPAYSYNAHAFFRMKPVDGVAAVMSVGVSGAGCRGDGQTSATRLVPTRVQFPYRDGANGQPLRIESIMVSMSTWGANGGFANIALDSRGNLWGWGYNGQALLYNPASGTIEWAPMRFPSPWARGEL</sequence>
<dbReference type="Pfam" id="PF00415">
    <property type="entry name" value="RCC1"/>
    <property type="match status" value="3"/>
</dbReference>
<keyword evidence="2" id="KW-1227">Viral tail protein</keyword>
<evidence type="ECO:0000313" key="7">
    <source>
        <dbReference type="Proteomes" id="UP000241341"/>
    </source>
</evidence>
<dbReference type="OrthoDB" id="37346at10239"/>
<reference evidence="6 7" key="1">
    <citation type="submission" date="2018-01" db="EMBL/GenBank/DDBJ databases">
        <title>Pseudomonas phages infecting Pseudomonas sp. isolated from Prunus avium.</title>
        <authorList>
            <person name="Colberg O."/>
            <person name="Byth Carstens A."/>
        </authorList>
    </citation>
    <scope>NUCLEOTIDE SEQUENCE [LARGE SCALE GENOMIC DNA]</scope>
</reference>
<keyword evidence="3" id="KW-0946">Virion</keyword>
<dbReference type="InterPro" id="IPR009091">
    <property type="entry name" value="RCC1/BLIP-II"/>
</dbReference>
<dbReference type="PANTHER" id="PTHR45982:SF1">
    <property type="entry name" value="REGULATOR OF CHROMOSOME CONDENSATION"/>
    <property type="match status" value="1"/>
</dbReference>